<accession>M0QPY1</accession>
<comment type="caution">
    <text evidence="3">The sequence shown here is derived from an EMBL/GenBank/DDBJ whole genome shotgun (WGS) entry which is preliminary data.</text>
</comment>
<organism evidence="3 4">
    <name type="scientific">Gordonia soli NBRC 108243</name>
    <dbReference type="NCBI Taxonomy" id="1223545"/>
    <lineage>
        <taxon>Bacteria</taxon>
        <taxon>Bacillati</taxon>
        <taxon>Actinomycetota</taxon>
        <taxon>Actinomycetes</taxon>
        <taxon>Mycobacteriales</taxon>
        <taxon>Gordoniaceae</taxon>
        <taxon>Gordonia</taxon>
    </lineage>
</organism>
<evidence type="ECO:0000313" key="4">
    <source>
        <dbReference type="Proteomes" id="UP000011666"/>
    </source>
</evidence>
<reference evidence="3 4" key="1">
    <citation type="submission" date="2013-01" db="EMBL/GenBank/DDBJ databases">
        <title>Whole genome shotgun sequence of Gordonia soli NBRC 108243.</title>
        <authorList>
            <person name="Isaki-Nakamura S."/>
            <person name="Hosoyama A."/>
            <person name="Tsuchikane K."/>
            <person name="Ando Y."/>
            <person name="Baba S."/>
            <person name="Ohji S."/>
            <person name="Hamada M."/>
            <person name="Tamura T."/>
            <person name="Yamazoe A."/>
            <person name="Yamazaki S."/>
            <person name="Fujita N."/>
        </authorList>
    </citation>
    <scope>NUCLEOTIDE SEQUENCE [LARGE SCALE GENOMIC DNA]</scope>
    <source>
        <strain evidence="3 4">NBRC 108243</strain>
    </source>
</reference>
<feature type="region of interest" description="Disordered" evidence="1">
    <location>
        <begin position="385"/>
        <end position="418"/>
    </location>
</feature>
<dbReference type="AlphaFoldDB" id="M0QPY1"/>
<name>M0QPY1_9ACTN</name>
<dbReference type="Proteomes" id="UP000011666">
    <property type="component" value="Unassembled WGS sequence"/>
</dbReference>
<dbReference type="PANTHER" id="PTHR37539:SF1">
    <property type="entry name" value="ER-BOUND OXYGENASE MPAB_MPAB'_RUBBER OXYGENASE CATALYTIC DOMAIN-CONTAINING PROTEIN"/>
    <property type="match status" value="1"/>
</dbReference>
<evidence type="ECO:0000259" key="2">
    <source>
        <dbReference type="Pfam" id="PF09995"/>
    </source>
</evidence>
<keyword evidence="4" id="KW-1185">Reference proteome</keyword>
<dbReference type="InterPro" id="IPR037473">
    <property type="entry name" value="Lcp-like"/>
</dbReference>
<dbReference type="PANTHER" id="PTHR37539">
    <property type="entry name" value="SECRETED PROTEIN-RELATED"/>
    <property type="match status" value="1"/>
</dbReference>
<dbReference type="InterPro" id="IPR018713">
    <property type="entry name" value="MPAB/Lcp_cat_dom"/>
</dbReference>
<protein>
    <recommendedName>
        <fullName evidence="2">ER-bound oxygenase mpaB/mpaB'/Rubber oxygenase catalytic domain-containing protein</fullName>
    </recommendedName>
</protein>
<dbReference type="GO" id="GO:0016491">
    <property type="term" value="F:oxidoreductase activity"/>
    <property type="evidence" value="ECO:0007669"/>
    <property type="project" value="InterPro"/>
</dbReference>
<evidence type="ECO:0000313" key="3">
    <source>
        <dbReference type="EMBL" id="GAC70434.1"/>
    </source>
</evidence>
<dbReference type="STRING" id="1223545.GS4_35_00100"/>
<gene>
    <name evidence="3" type="ORF">GS4_35_00100</name>
</gene>
<dbReference type="Pfam" id="PF09995">
    <property type="entry name" value="MPAB_Lcp_cat"/>
    <property type="match status" value="1"/>
</dbReference>
<feature type="domain" description="ER-bound oxygenase mpaB/mpaB'/Rubber oxygenase catalytic" evidence="2">
    <location>
        <begin position="99"/>
        <end position="351"/>
    </location>
</feature>
<dbReference type="EMBL" id="BANX01000035">
    <property type="protein sequence ID" value="GAC70434.1"/>
    <property type="molecule type" value="Genomic_DNA"/>
</dbReference>
<proteinExistence type="predicted"/>
<dbReference type="eggNOG" id="ENOG50328A9">
    <property type="taxonomic scope" value="Bacteria"/>
</dbReference>
<sequence>MSFMDPTVVTGARNWAGVRANHPELVGRLELGLGHGDPAADAVIAEMHELGLTWPQLIAMVESDSGDLPPAARRLYVEVSTPPPWFDSAVARAGARAWWRFGTLQSSTLYQSLIYGYKAQGFVRPLVATGRLTGQVADRVQGTGRWVAEATTPGSMAPGAPGWVATIRIRLLHALIRDHLVADRSGTGAPWDVEEWGVPINQTYSALTISGGFLALPLIVAHDFGIQYSSADREAITHLWRWIGWVIGVDPDLLPTCYAEAQDLFAVAADFELEPDSDSRDLTRALLREGFDLRSAMPIPLPGPMISAMDLVMRPLLSSSFSAISTRWVEDPVAGKLGLRRTPLHHLVDVARPAVRLREVVRVMGFLGSESRVVDRELRTVRRGLGLPPTLAESAPPTEPSTRTSRIPSPMRLLSRAG</sequence>
<evidence type="ECO:0000256" key="1">
    <source>
        <dbReference type="SAM" id="MobiDB-lite"/>
    </source>
</evidence>